<keyword evidence="10" id="KW-0030">Aminoacyl-tRNA synthetase</keyword>
<dbReference type="InterPro" id="IPR006195">
    <property type="entry name" value="aa-tRNA-synth_II"/>
</dbReference>
<evidence type="ECO:0000256" key="6">
    <source>
        <dbReference type="ARBA" id="ARBA00022741"/>
    </source>
</evidence>
<evidence type="ECO:0000256" key="10">
    <source>
        <dbReference type="ARBA" id="ARBA00023146"/>
    </source>
</evidence>
<comment type="catalytic activity">
    <reaction evidence="11">
        <text>tRNA(Thr) + L-threonine + ATP = L-threonyl-tRNA(Thr) + AMP + diphosphate + H(+)</text>
        <dbReference type="Rhea" id="RHEA:24624"/>
        <dbReference type="Rhea" id="RHEA-COMP:9670"/>
        <dbReference type="Rhea" id="RHEA-COMP:9704"/>
        <dbReference type="ChEBI" id="CHEBI:15378"/>
        <dbReference type="ChEBI" id="CHEBI:30616"/>
        <dbReference type="ChEBI" id="CHEBI:33019"/>
        <dbReference type="ChEBI" id="CHEBI:57926"/>
        <dbReference type="ChEBI" id="CHEBI:78442"/>
        <dbReference type="ChEBI" id="CHEBI:78534"/>
        <dbReference type="ChEBI" id="CHEBI:456215"/>
        <dbReference type="EC" id="6.1.1.3"/>
    </reaction>
</comment>
<dbReference type="EMBL" id="JAAQPH010000001">
    <property type="protein sequence ID" value="NIA67346.1"/>
    <property type="molecule type" value="Genomic_DNA"/>
</dbReference>
<sequence>MEEQDHRVIARRMDLFHQQEEGPGMIFWHPRGFAVYQLIEEEIRGHMRAAGFSELRTPQLLDRSLWEASGHWQKFGKEMFVFEDGEQQKALKPMSCPGHIEVFNSRLRSYRDLPLRYCEFGACLRNEPSGALLGLMRTRAFVQDDAHIFCLEEQVEEEVAKFCRLLQAVYARFGFDDVAVGLSTRPAERAGEDAVWDRAEDMLAVAATSAGLDFKLQPGEGAFYGPKLEFVLRDNKGRSWQCGTIQVDLVLPERLDAAFTDTEGRRLRPVMLHQAVLGSIERFLGVLLEHYAGKLPFWLAPDQVVVASINPEQANYAEEVVADLKVAGLRAVSDVRPERPAKKVVNARALGIPCFIAVGPREMEENRVALRQDNGQSKALTLAALADFLHSKAAA</sequence>
<keyword evidence="7" id="KW-0862">Zinc</keyword>
<keyword evidence="15" id="KW-1185">Reference proteome</keyword>
<keyword evidence="6" id="KW-0547">Nucleotide-binding</keyword>
<comment type="similarity">
    <text evidence="1">Belongs to the class-II aminoacyl-tRNA synthetase family.</text>
</comment>
<dbReference type="PANTHER" id="PTHR11451:SF44">
    <property type="entry name" value="THREONINE--TRNA LIGASE, CHLOROPLASTIC_MITOCHONDRIAL 2"/>
    <property type="match status" value="1"/>
</dbReference>
<dbReference type="InterPro" id="IPR002314">
    <property type="entry name" value="aa-tRNA-synt_IIb"/>
</dbReference>
<dbReference type="EC" id="6.1.1.3" evidence="2 12"/>
<dbReference type="SUPFAM" id="SSF55681">
    <property type="entry name" value="Class II aaRS and biotin synthetases"/>
    <property type="match status" value="1"/>
</dbReference>
<evidence type="ECO:0000313" key="14">
    <source>
        <dbReference type="EMBL" id="NIA67346.1"/>
    </source>
</evidence>
<reference evidence="14" key="1">
    <citation type="submission" date="2020-03" db="EMBL/GenBank/DDBJ databases">
        <title>Genome of Pelagibius litoralis DSM 21314T.</title>
        <authorList>
            <person name="Wang G."/>
        </authorList>
    </citation>
    <scope>NUCLEOTIDE SEQUENCE</scope>
    <source>
        <strain evidence="14">DSM 21314</strain>
    </source>
</reference>
<evidence type="ECO:0000256" key="3">
    <source>
        <dbReference type="ARBA" id="ARBA00022490"/>
    </source>
</evidence>
<evidence type="ECO:0000256" key="8">
    <source>
        <dbReference type="ARBA" id="ARBA00022840"/>
    </source>
</evidence>
<keyword evidence="9" id="KW-0648">Protein biosynthesis</keyword>
<dbReference type="GO" id="GO:0046872">
    <property type="term" value="F:metal ion binding"/>
    <property type="evidence" value="ECO:0007669"/>
    <property type="project" value="UniProtKB-KW"/>
</dbReference>
<evidence type="ECO:0000256" key="4">
    <source>
        <dbReference type="ARBA" id="ARBA00022598"/>
    </source>
</evidence>
<evidence type="ECO:0000259" key="13">
    <source>
        <dbReference type="PROSITE" id="PS50862"/>
    </source>
</evidence>
<accession>A0A967C4U1</accession>
<dbReference type="InterPro" id="IPR036621">
    <property type="entry name" value="Anticodon-bd_dom_sf"/>
</dbReference>
<evidence type="ECO:0000256" key="12">
    <source>
        <dbReference type="NCBIfam" id="TIGR00418"/>
    </source>
</evidence>
<evidence type="ECO:0000313" key="15">
    <source>
        <dbReference type="Proteomes" id="UP000761264"/>
    </source>
</evidence>
<dbReference type="Gene3D" id="3.40.50.800">
    <property type="entry name" value="Anticodon-binding domain"/>
    <property type="match status" value="1"/>
</dbReference>
<dbReference type="RefSeq" id="WP_167220766.1">
    <property type="nucleotide sequence ID" value="NZ_JAAQPH010000001.1"/>
</dbReference>
<dbReference type="CDD" id="cd00771">
    <property type="entry name" value="ThrRS_core"/>
    <property type="match status" value="1"/>
</dbReference>
<dbReference type="Pfam" id="PF03129">
    <property type="entry name" value="HGTP_anticodon"/>
    <property type="match status" value="1"/>
</dbReference>
<keyword evidence="5" id="KW-0479">Metal-binding</keyword>
<dbReference type="SUPFAM" id="SSF52954">
    <property type="entry name" value="Class II aaRS ABD-related"/>
    <property type="match status" value="1"/>
</dbReference>
<name>A0A967C4U1_9PROT</name>
<dbReference type="PANTHER" id="PTHR11451">
    <property type="entry name" value="THREONINE-TRNA LIGASE"/>
    <property type="match status" value="1"/>
</dbReference>
<dbReference type="PRINTS" id="PR01047">
    <property type="entry name" value="TRNASYNTHTHR"/>
</dbReference>
<dbReference type="Pfam" id="PF00587">
    <property type="entry name" value="tRNA-synt_2b"/>
    <property type="match status" value="1"/>
</dbReference>
<evidence type="ECO:0000256" key="7">
    <source>
        <dbReference type="ARBA" id="ARBA00022833"/>
    </source>
</evidence>
<evidence type="ECO:0000256" key="9">
    <source>
        <dbReference type="ARBA" id="ARBA00022917"/>
    </source>
</evidence>
<evidence type="ECO:0000256" key="2">
    <source>
        <dbReference type="ARBA" id="ARBA00013163"/>
    </source>
</evidence>
<gene>
    <name evidence="14" type="primary">thrS</name>
    <name evidence="14" type="ORF">HBA54_01935</name>
</gene>
<keyword evidence="4 14" id="KW-0436">Ligase</keyword>
<dbReference type="InterPro" id="IPR002320">
    <property type="entry name" value="Thr-tRNA-ligase_IIa"/>
</dbReference>
<dbReference type="Proteomes" id="UP000761264">
    <property type="component" value="Unassembled WGS sequence"/>
</dbReference>
<dbReference type="GO" id="GO:0004829">
    <property type="term" value="F:threonine-tRNA ligase activity"/>
    <property type="evidence" value="ECO:0007669"/>
    <property type="project" value="UniProtKB-UniRule"/>
</dbReference>
<dbReference type="PROSITE" id="PS50862">
    <property type="entry name" value="AA_TRNA_LIGASE_II"/>
    <property type="match status" value="1"/>
</dbReference>
<dbReference type="GO" id="GO:0005737">
    <property type="term" value="C:cytoplasm"/>
    <property type="evidence" value="ECO:0007669"/>
    <property type="project" value="UniProtKB-UniRule"/>
</dbReference>
<dbReference type="InterPro" id="IPR004154">
    <property type="entry name" value="Anticodon-bd"/>
</dbReference>
<organism evidence="14 15">
    <name type="scientific">Pelagibius litoralis</name>
    <dbReference type="NCBI Taxonomy" id="374515"/>
    <lineage>
        <taxon>Bacteria</taxon>
        <taxon>Pseudomonadati</taxon>
        <taxon>Pseudomonadota</taxon>
        <taxon>Alphaproteobacteria</taxon>
        <taxon>Rhodospirillales</taxon>
        <taxon>Rhodovibrionaceae</taxon>
        <taxon>Pelagibius</taxon>
    </lineage>
</organism>
<dbReference type="FunFam" id="3.30.930.10:FF:000002">
    <property type="entry name" value="Threonine--tRNA ligase"/>
    <property type="match status" value="1"/>
</dbReference>
<evidence type="ECO:0000256" key="5">
    <source>
        <dbReference type="ARBA" id="ARBA00022723"/>
    </source>
</evidence>
<protein>
    <recommendedName>
        <fullName evidence="2 12">Threonine--tRNA ligase</fullName>
        <ecNumber evidence="2 12">6.1.1.3</ecNumber>
    </recommendedName>
</protein>
<evidence type="ECO:0000256" key="11">
    <source>
        <dbReference type="ARBA" id="ARBA00049515"/>
    </source>
</evidence>
<dbReference type="GO" id="GO:0006435">
    <property type="term" value="P:threonyl-tRNA aminoacylation"/>
    <property type="evidence" value="ECO:0007669"/>
    <property type="project" value="UniProtKB-UniRule"/>
</dbReference>
<dbReference type="NCBIfam" id="TIGR00418">
    <property type="entry name" value="thrS"/>
    <property type="match status" value="1"/>
</dbReference>
<comment type="caution">
    <text evidence="14">The sequence shown here is derived from an EMBL/GenBank/DDBJ whole genome shotgun (WGS) entry which is preliminary data.</text>
</comment>
<feature type="domain" description="Aminoacyl-transfer RNA synthetases class-II family profile" evidence="13">
    <location>
        <begin position="5"/>
        <end position="296"/>
    </location>
</feature>
<proteinExistence type="inferred from homology"/>
<dbReference type="AlphaFoldDB" id="A0A967C4U1"/>
<dbReference type="GO" id="GO:0005524">
    <property type="term" value="F:ATP binding"/>
    <property type="evidence" value="ECO:0007669"/>
    <property type="project" value="UniProtKB-KW"/>
</dbReference>
<keyword evidence="8" id="KW-0067">ATP-binding</keyword>
<evidence type="ECO:0000256" key="1">
    <source>
        <dbReference type="ARBA" id="ARBA00008226"/>
    </source>
</evidence>
<dbReference type="InterPro" id="IPR033728">
    <property type="entry name" value="ThrRS_core"/>
</dbReference>
<dbReference type="Gene3D" id="3.30.930.10">
    <property type="entry name" value="Bira Bifunctional Protein, Domain 2"/>
    <property type="match status" value="1"/>
</dbReference>
<dbReference type="InterPro" id="IPR045864">
    <property type="entry name" value="aa-tRNA-synth_II/BPL/LPL"/>
</dbReference>
<keyword evidence="3" id="KW-0963">Cytoplasm</keyword>